<evidence type="ECO:0000313" key="12">
    <source>
        <dbReference type="EMBL" id="CAG6525811.1"/>
    </source>
</evidence>
<dbReference type="EMBL" id="HBUE01192379">
    <property type="protein sequence ID" value="CAG6525811.1"/>
    <property type="molecule type" value="Transcribed_RNA"/>
</dbReference>
<dbReference type="EC" id="2.4.1.-" evidence="10"/>
<feature type="transmembrane region" description="Helical" evidence="10">
    <location>
        <begin position="176"/>
        <end position="200"/>
    </location>
</feature>
<proteinExistence type="inferred from homology"/>
<evidence type="ECO:0000256" key="5">
    <source>
        <dbReference type="ARBA" id="ARBA00022679"/>
    </source>
</evidence>
<evidence type="ECO:0000256" key="10">
    <source>
        <dbReference type="RuleBase" id="RU363075"/>
    </source>
</evidence>
<sequence length="357" mass="41961">MVSGCIFWSFFLTRLLSAFFVHITDCDETYNYWEPVHYLLYGKGFQTWEYSPHFGLRSYLYLLLHAVPAWIIKEITGFNATSLFYCIRVMLAAVCAVAETAMYRSIEIWYEARVARMWLIFQLFSPGMFISSAAFLPRFLFPIYPLLTLCAVLCIENIKRIWNCIFNGERDIFQKILLNGTIVIFLLLSLSRIFALYIHYQAPMKISMVLGEAVSEKNVCIAKEWHRIPGNFFMPKNHHLRFVRSSFNGILPAYFDETKKGTALVHNYFNDMNLPSDYMLFNLTECDFLIDSDFGEKYRIHDIEQNYSKDKSTWEIIKSMPFLDSKVSSSFFRAFYVPLISTKYTKFGNFNLLKRKK</sequence>
<accession>A0A8D8H0D0</accession>
<comment type="pathway">
    <text evidence="2">Protein modification; protein glycosylation.</text>
</comment>
<dbReference type="EMBL" id="HBUE01298312">
    <property type="protein sequence ID" value="CAG6577518.1"/>
    <property type="molecule type" value="Transcribed_RNA"/>
</dbReference>
<evidence type="ECO:0000256" key="6">
    <source>
        <dbReference type="ARBA" id="ARBA00022692"/>
    </source>
</evidence>
<keyword evidence="6 10" id="KW-0812">Transmembrane</keyword>
<evidence type="ECO:0000256" key="2">
    <source>
        <dbReference type="ARBA" id="ARBA00004922"/>
    </source>
</evidence>
<comment type="caution">
    <text evidence="10">Lacks conserved residue(s) required for the propagation of feature annotation.</text>
</comment>
<feature type="transmembrane region" description="Helical" evidence="10">
    <location>
        <begin position="139"/>
        <end position="155"/>
    </location>
</feature>
<dbReference type="GO" id="GO:0005789">
    <property type="term" value="C:endoplasmic reticulum membrane"/>
    <property type="evidence" value="ECO:0007669"/>
    <property type="project" value="UniProtKB-SubCell"/>
</dbReference>
<dbReference type="PANTHER" id="PTHR22760:SF2">
    <property type="entry name" value="ALPHA-1,2-MANNOSYLTRANSFERASE ALG9"/>
    <property type="match status" value="1"/>
</dbReference>
<dbReference type="GO" id="GO:0000026">
    <property type="term" value="F:alpha-1,2-mannosyltransferase activity"/>
    <property type="evidence" value="ECO:0007669"/>
    <property type="project" value="TreeGrafter"/>
</dbReference>
<organism evidence="12">
    <name type="scientific">Culex pipiens</name>
    <name type="common">House mosquito</name>
    <dbReference type="NCBI Taxonomy" id="7175"/>
    <lineage>
        <taxon>Eukaryota</taxon>
        <taxon>Metazoa</taxon>
        <taxon>Ecdysozoa</taxon>
        <taxon>Arthropoda</taxon>
        <taxon>Hexapoda</taxon>
        <taxon>Insecta</taxon>
        <taxon>Pterygota</taxon>
        <taxon>Neoptera</taxon>
        <taxon>Endopterygota</taxon>
        <taxon>Diptera</taxon>
        <taxon>Nematocera</taxon>
        <taxon>Culicoidea</taxon>
        <taxon>Culicidae</taxon>
        <taxon>Culicinae</taxon>
        <taxon>Culicini</taxon>
        <taxon>Culex</taxon>
        <taxon>Culex</taxon>
    </lineage>
</organism>
<keyword evidence="9 10" id="KW-0472">Membrane</keyword>
<comment type="similarity">
    <text evidence="3 10">Belongs to the glycosyltransferase 22 family.</text>
</comment>
<keyword evidence="5 12" id="KW-0808">Transferase</keyword>
<evidence type="ECO:0000256" key="11">
    <source>
        <dbReference type="SAM" id="SignalP"/>
    </source>
</evidence>
<feature type="transmembrane region" description="Helical" evidence="10">
    <location>
        <begin position="82"/>
        <end position="102"/>
    </location>
</feature>
<comment type="subcellular location">
    <subcellularLocation>
        <location evidence="1 10">Endoplasmic reticulum membrane</location>
        <topology evidence="1 10">Multi-pass membrane protein</topology>
    </subcellularLocation>
</comment>
<evidence type="ECO:0000256" key="3">
    <source>
        <dbReference type="ARBA" id="ARBA00007063"/>
    </source>
</evidence>
<evidence type="ECO:0000256" key="4">
    <source>
        <dbReference type="ARBA" id="ARBA00022676"/>
    </source>
</evidence>
<dbReference type="EMBL" id="HBUE01033740">
    <property type="protein sequence ID" value="CAG6457940.1"/>
    <property type="molecule type" value="Transcribed_RNA"/>
</dbReference>
<reference evidence="12" key="1">
    <citation type="submission" date="2021-05" db="EMBL/GenBank/DDBJ databases">
        <authorList>
            <person name="Alioto T."/>
            <person name="Alioto T."/>
            <person name="Gomez Garrido J."/>
        </authorList>
    </citation>
    <scope>NUCLEOTIDE SEQUENCE</scope>
</reference>
<dbReference type="UniPathway" id="UPA00378"/>
<protein>
    <recommendedName>
        <fullName evidence="10">Mannosyltransferase</fullName>
        <ecNumber evidence="10">2.4.1.-</ecNumber>
    </recommendedName>
</protein>
<feature type="chain" id="PRO_5033669268" description="Mannosyltransferase" evidence="11">
    <location>
        <begin position="27"/>
        <end position="357"/>
    </location>
</feature>
<evidence type="ECO:0000256" key="7">
    <source>
        <dbReference type="ARBA" id="ARBA00022824"/>
    </source>
</evidence>
<feature type="signal peptide" evidence="11">
    <location>
        <begin position="1"/>
        <end position="26"/>
    </location>
</feature>
<evidence type="ECO:0000256" key="9">
    <source>
        <dbReference type="ARBA" id="ARBA00023136"/>
    </source>
</evidence>
<dbReference type="InterPro" id="IPR005599">
    <property type="entry name" value="GPI_mannosylTrfase"/>
</dbReference>
<keyword evidence="8 10" id="KW-1133">Transmembrane helix</keyword>
<dbReference type="AlphaFoldDB" id="A0A8D8H0D0"/>
<dbReference type="Pfam" id="PF03901">
    <property type="entry name" value="Glyco_transf_22"/>
    <property type="match status" value="1"/>
</dbReference>
<name>A0A8D8H0D0_CULPI</name>
<dbReference type="PANTHER" id="PTHR22760">
    <property type="entry name" value="GLYCOSYLTRANSFERASE"/>
    <property type="match status" value="1"/>
</dbReference>
<keyword evidence="7 10" id="KW-0256">Endoplasmic reticulum</keyword>
<evidence type="ECO:0000256" key="1">
    <source>
        <dbReference type="ARBA" id="ARBA00004477"/>
    </source>
</evidence>
<dbReference type="GO" id="GO:0006487">
    <property type="term" value="P:protein N-linked glycosylation"/>
    <property type="evidence" value="ECO:0007669"/>
    <property type="project" value="TreeGrafter"/>
</dbReference>
<keyword evidence="11" id="KW-0732">Signal</keyword>
<keyword evidence="4 10" id="KW-0328">Glycosyltransferase</keyword>
<evidence type="ECO:0000256" key="8">
    <source>
        <dbReference type="ARBA" id="ARBA00022989"/>
    </source>
</evidence>